<proteinExistence type="predicted"/>
<dbReference type="InterPro" id="IPR051120">
    <property type="entry name" value="ABC_AA/LPS_Transport"/>
</dbReference>
<dbReference type="PANTHER" id="PTHR45772">
    <property type="entry name" value="CONSERVED COMPONENT OF ABC TRANSPORTER FOR NATURAL AMINO ACIDS-RELATED"/>
    <property type="match status" value="1"/>
</dbReference>
<dbReference type="InterPro" id="IPR027417">
    <property type="entry name" value="P-loop_NTPase"/>
</dbReference>
<keyword evidence="1" id="KW-0813">Transport</keyword>
<reference evidence="5" key="1">
    <citation type="submission" date="2019-02" db="EMBL/GenBank/DDBJ databases">
        <authorList>
            <person name="Gruber-Vodicka R. H."/>
            <person name="Seah K. B. B."/>
        </authorList>
    </citation>
    <scope>NUCLEOTIDE SEQUENCE</scope>
    <source>
        <strain evidence="6">BECK_BZ123</strain>
        <strain evidence="5">BECK_BZ125</strain>
    </source>
</reference>
<dbReference type="PANTHER" id="PTHR45772:SF4">
    <property type="entry name" value="ABC TRANSPORTER ATP-BINDING PROTEIN"/>
    <property type="match status" value="1"/>
</dbReference>
<organism evidence="5">
    <name type="scientific">Candidatus Kentrum sp. TC</name>
    <dbReference type="NCBI Taxonomy" id="2126339"/>
    <lineage>
        <taxon>Bacteria</taxon>
        <taxon>Pseudomonadati</taxon>
        <taxon>Pseudomonadota</taxon>
        <taxon>Gammaproteobacteria</taxon>
        <taxon>Candidatus Kentrum</taxon>
    </lineage>
</organism>
<evidence type="ECO:0000259" key="4">
    <source>
        <dbReference type="PROSITE" id="PS50893"/>
    </source>
</evidence>
<dbReference type="AlphaFoldDB" id="A0A450YKN6"/>
<dbReference type="InterPro" id="IPR003439">
    <property type="entry name" value="ABC_transporter-like_ATP-bd"/>
</dbReference>
<feature type="domain" description="ABC transporter" evidence="4">
    <location>
        <begin position="28"/>
        <end position="276"/>
    </location>
</feature>
<evidence type="ECO:0000313" key="6">
    <source>
        <dbReference type="EMBL" id="VFK42449.1"/>
    </source>
</evidence>
<keyword evidence="2" id="KW-0547">Nucleotide-binding</keyword>
<accession>A0A450YKN6</accession>
<dbReference type="Pfam" id="PF00005">
    <property type="entry name" value="ABC_tran"/>
    <property type="match status" value="1"/>
</dbReference>
<evidence type="ECO:0000256" key="1">
    <source>
        <dbReference type="ARBA" id="ARBA00022448"/>
    </source>
</evidence>
<protein>
    <submittedName>
        <fullName evidence="6">Amino acid/amide ABC transporter ATP-binding protein 1, HAAT family</fullName>
    </submittedName>
    <submittedName>
        <fullName evidence="5">Branched-chain amino acid transport system ATP-binding protein</fullName>
    </submittedName>
</protein>
<dbReference type="PROSITE" id="PS50893">
    <property type="entry name" value="ABC_TRANSPORTER_2"/>
    <property type="match status" value="1"/>
</dbReference>
<dbReference type="SUPFAM" id="SSF52540">
    <property type="entry name" value="P-loop containing nucleoside triphosphate hydrolases"/>
    <property type="match status" value="1"/>
</dbReference>
<dbReference type="Gene3D" id="3.40.50.300">
    <property type="entry name" value="P-loop containing nucleotide triphosphate hydrolases"/>
    <property type="match status" value="1"/>
</dbReference>
<dbReference type="Pfam" id="PF12399">
    <property type="entry name" value="BCA_ABC_TP_C"/>
    <property type="match status" value="1"/>
</dbReference>
<evidence type="ECO:0000256" key="2">
    <source>
        <dbReference type="ARBA" id="ARBA00022741"/>
    </source>
</evidence>
<gene>
    <name evidence="6" type="ORF">BECKTC1821D_GA0114238_101251</name>
    <name evidence="5" type="ORF">BECKTC1821E_GA0114239_101651</name>
</gene>
<dbReference type="CDD" id="cd03219">
    <property type="entry name" value="ABC_Mj1267_LivG_branched"/>
    <property type="match status" value="1"/>
</dbReference>
<evidence type="ECO:0000313" key="5">
    <source>
        <dbReference type="EMBL" id="VFK42078.1"/>
    </source>
</evidence>
<dbReference type="FunFam" id="3.40.50.300:FF:000421">
    <property type="entry name" value="Branched-chain amino acid ABC transporter ATP-binding protein"/>
    <property type="match status" value="1"/>
</dbReference>
<dbReference type="GO" id="GO:0016887">
    <property type="term" value="F:ATP hydrolysis activity"/>
    <property type="evidence" value="ECO:0007669"/>
    <property type="project" value="InterPro"/>
</dbReference>
<dbReference type="EMBL" id="CAADFS010000012">
    <property type="protein sequence ID" value="VFK42449.1"/>
    <property type="molecule type" value="Genomic_DNA"/>
</dbReference>
<keyword evidence="3 5" id="KW-0067">ATP-binding</keyword>
<dbReference type="GO" id="GO:0005886">
    <property type="term" value="C:plasma membrane"/>
    <property type="evidence" value="ECO:0007669"/>
    <property type="project" value="TreeGrafter"/>
</dbReference>
<name>A0A450YKN6_9GAMM</name>
<sequence length="277" mass="30158">MSIPMRRFVLSHPSSYMKNPASMPPNILEVENLFIEFGGIIAIDGLDFALPRGAILGLIGPNGAGKTTVFNCLSRLYTPDSGAIRFEGKSILDFPPHAIARLGIGRTFQNPTLFASMSVLDNIMVGAHGQGKGGFLSAILRSAAVRAEEARLAEAAWGIIDYLGLRDVAHSKVTDLPFGTQKRTELARALASRPKLLLLDEPAGGLNHDEIHGLRDLIERIRDDYELSILLVEHHMQLVMAVSDKVVVMDFGRGIGEGAPFEVQRNPHVIRAYLGTN</sequence>
<dbReference type="GO" id="GO:0005524">
    <property type="term" value="F:ATP binding"/>
    <property type="evidence" value="ECO:0007669"/>
    <property type="project" value="UniProtKB-KW"/>
</dbReference>
<dbReference type="InterPro" id="IPR003593">
    <property type="entry name" value="AAA+_ATPase"/>
</dbReference>
<dbReference type="InterPro" id="IPR032823">
    <property type="entry name" value="BCA_ABC_TP_C"/>
</dbReference>
<dbReference type="EMBL" id="CAADFT010000016">
    <property type="protein sequence ID" value="VFK42078.1"/>
    <property type="molecule type" value="Genomic_DNA"/>
</dbReference>
<evidence type="ECO:0000256" key="3">
    <source>
        <dbReference type="ARBA" id="ARBA00022840"/>
    </source>
</evidence>
<dbReference type="SMART" id="SM00382">
    <property type="entry name" value="AAA"/>
    <property type="match status" value="1"/>
</dbReference>